<feature type="transmembrane region" description="Helical" evidence="7">
    <location>
        <begin position="72"/>
        <end position="91"/>
    </location>
</feature>
<dbReference type="Pfam" id="PF00892">
    <property type="entry name" value="EamA"/>
    <property type="match status" value="2"/>
</dbReference>
<evidence type="ECO:0000256" key="6">
    <source>
        <dbReference type="ARBA" id="ARBA00023136"/>
    </source>
</evidence>
<organism evidence="9 10">
    <name type="scientific">Hungatella hathewayi DSM 13479</name>
    <dbReference type="NCBI Taxonomy" id="566550"/>
    <lineage>
        <taxon>Bacteria</taxon>
        <taxon>Bacillati</taxon>
        <taxon>Bacillota</taxon>
        <taxon>Clostridia</taxon>
        <taxon>Lachnospirales</taxon>
        <taxon>Lachnospiraceae</taxon>
        <taxon>Hungatella</taxon>
    </lineage>
</organism>
<keyword evidence="4 7" id="KW-0812">Transmembrane</keyword>
<feature type="transmembrane region" description="Helical" evidence="7">
    <location>
        <begin position="246"/>
        <end position="268"/>
    </location>
</feature>
<gene>
    <name evidence="9" type="ORF">CLOSTHATH_01946</name>
</gene>
<dbReference type="AlphaFoldDB" id="D3AEB5"/>
<evidence type="ECO:0000313" key="10">
    <source>
        <dbReference type="Proteomes" id="UP000004968"/>
    </source>
</evidence>
<keyword evidence="6 7" id="KW-0472">Membrane</keyword>
<reference evidence="9 10" key="1">
    <citation type="submission" date="2010-01" db="EMBL/GenBank/DDBJ databases">
        <authorList>
            <person name="Weinstock G."/>
            <person name="Sodergren E."/>
            <person name="Clifton S."/>
            <person name="Fulton L."/>
            <person name="Fulton B."/>
            <person name="Courtney L."/>
            <person name="Fronick C."/>
            <person name="Harrison M."/>
            <person name="Strong C."/>
            <person name="Farmer C."/>
            <person name="Delahaunty K."/>
            <person name="Markovic C."/>
            <person name="Hall O."/>
            <person name="Minx P."/>
            <person name="Tomlinson C."/>
            <person name="Mitreva M."/>
            <person name="Nelson J."/>
            <person name="Hou S."/>
            <person name="Wollam A."/>
            <person name="Pepin K.H."/>
            <person name="Johnson M."/>
            <person name="Bhonagiri V."/>
            <person name="Nash W.E."/>
            <person name="Warren W."/>
            <person name="Chinwalla A."/>
            <person name="Mardis E.R."/>
            <person name="Wilson R.K."/>
        </authorList>
    </citation>
    <scope>NUCLEOTIDE SEQUENCE [LARGE SCALE GENOMIC DNA]</scope>
    <source>
        <strain evidence="9 10">DSM 13479</strain>
    </source>
</reference>
<evidence type="ECO:0000256" key="5">
    <source>
        <dbReference type="ARBA" id="ARBA00022989"/>
    </source>
</evidence>
<sequence>MNRKSKFCHCADKRDMPNSRKPGMQIETANTVSVCLTAMICCALWGSAFPCIKIGYQLFQIEGNDVSSQLLFAGYRFTLAGLLTILIGSLMNRRPLLPQKPSWLRIIKLSLFQTVIQYLFFYVGLAHTTGVKASIIEASNVFAAILIASLIFRQEKLDKNKVIGCIAGFAGVVIININQGGLNMSLSLMGEGFILLSTIAYAVSSVLIKIYSREDHPVMLSGWQFLLGGIIMILCGYLTGGSVHVWTVPSISMLVYLSAVSAIAYSLWGILLKRNPVSKVAVFGFMNPVFGVILSALFLGEGQQAFGLTTLVALFLVCIGIYIVNKPTPQPAPDNQE</sequence>
<feature type="domain" description="EamA" evidence="8">
    <location>
        <begin position="189"/>
        <end position="325"/>
    </location>
</feature>
<dbReference type="InterPro" id="IPR037185">
    <property type="entry name" value="EmrE-like"/>
</dbReference>
<dbReference type="InterPro" id="IPR000620">
    <property type="entry name" value="EamA_dom"/>
</dbReference>
<proteinExistence type="inferred from homology"/>
<accession>D3AEB5</accession>
<comment type="caution">
    <text evidence="9">The sequence shown here is derived from an EMBL/GenBank/DDBJ whole genome shotgun (WGS) entry which is preliminary data.</text>
</comment>
<evidence type="ECO:0000313" key="9">
    <source>
        <dbReference type="EMBL" id="EFC99837.1"/>
    </source>
</evidence>
<feature type="transmembrane region" description="Helical" evidence="7">
    <location>
        <begin position="223"/>
        <end position="240"/>
    </location>
</feature>
<comment type="similarity">
    <text evidence="2">Belongs to the EamA transporter family.</text>
</comment>
<feature type="transmembrane region" description="Helical" evidence="7">
    <location>
        <begin position="103"/>
        <end position="125"/>
    </location>
</feature>
<feature type="transmembrane region" description="Helical" evidence="7">
    <location>
        <begin position="193"/>
        <end position="211"/>
    </location>
</feature>
<feature type="transmembrane region" description="Helical" evidence="7">
    <location>
        <begin position="305"/>
        <end position="324"/>
    </location>
</feature>
<evidence type="ECO:0000259" key="8">
    <source>
        <dbReference type="Pfam" id="PF00892"/>
    </source>
</evidence>
<name>D3AEB5_9FIRM</name>
<dbReference type="EMBL" id="ACIO01000147">
    <property type="protein sequence ID" value="EFC99837.1"/>
    <property type="molecule type" value="Genomic_DNA"/>
</dbReference>
<feature type="transmembrane region" description="Helical" evidence="7">
    <location>
        <begin position="162"/>
        <end position="181"/>
    </location>
</feature>
<dbReference type="HOGENOM" id="CLU_033863_8_1_9"/>
<dbReference type="PANTHER" id="PTHR32322">
    <property type="entry name" value="INNER MEMBRANE TRANSPORTER"/>
    <property type="match status" value="1"/>
</dbReference>
<dbReference type="GO" id="GO:0005886">
    <property type="term" value="C:plasma membrane"/>
    <property type="evidence" value="ECO:0007669"/>
    <property type="project" value="UniProtKB-SubCell"/>
</dbReference>
<dbReference type="PANTHER" id="PTHR32322:SF18">
    <property type="entry name" value="S-ADENOSYLMETHIONINE_S-ADENOSYLHOMOCYSTEINE TRANSPORTER"/>
    <property type="match status" value="1"/>
</dbReference>
<protein>
    <submittedName>
        <fullName evidence="9">Putative membrane protein</fullName>
    </submittedName>
</protein>
<evidence type="ECO:0000256" key="4">
    <source>
        <dbReference type="ARBA" id="ARBA00022692"/>
    </source>
</evidence>
<evidence type="ECO:0000256" key="2">
    <source>
        <dbReference type="ARBA" id="ARBA00007362"/>
    </source>
</evidence>
<feature type="domain" description="EamA" evidence="8">
    <location>
        <begin position="35"/>
        <end position="176"/>
    </location>
</feature>
<evidence type="ECO:0000256" key="3">
    <source>
        <dbReference type="ARBA" id="ARBA00022475"/>
    </source>
</evidence>
<keyword evidence="3" id="KW-1003">Cell membrane</keyword>
<evidence type="ECO:0000256" key="7">
    <source>
        <dbReference type="SAM" id="Phobius"/>
    </source>
</evidence>
<evidence type="ECO:0000256" key="1">
    <source>
        <dbReference type="ARBA" id="ARBA00004651"/>
    </source>
</evidence>
<feature type="transmembrane region" description="Helical" evidence="7">
    <location>
        <begin position="131"/>
        <end position="150"/>
    </location>
</feature>
<dbReference type="SUPFAM" id="SSF103481">
    <property type="entry name" value="Multidrug resistance efflux transporter EmrE"/>
    <property type="match status" value="2"/>
</dbReference>
<keyword evidence="5 7" id="KW-1133">Transmembrane helix</keyword>
<comment type="subcellular location">
    <subcellularLocation>
        <location evidence="1">Cell membrane</location>
        <topology evidence="1">Multi-pass membrane protein</topology>
    </subcellularLocation>
</comment>
<feature type="transmembrane region" description="Helical" evidence="7">
    <location>
        <begin position="280"/>
        <end position="299"/>
    </location>
</feature>
<dbReference type="InterPro" id="IPR050638">
    <property type="entry name" value="AA-Vitamin_Transporters"/>
</dbReference>
<dbReference type="Proteomes" id="UP000004968">
    <property type="component" value="Unassembled WGS sequence"/>
</dbReference>